<dbReference type="InterPro" id="IPR029063">
    <property type="entry name" value="SAM-dependent_MTases_sf"/>
</dbReference>
<reference evidence="7 8" key="1">
    <citation type="journal article" date="2016" name="Microb. Cell Fact.">
        <title>Dissection of exopolysaccharide biosynthesis in Kozakia baliensis.</title>
        <authorList>
            <person name="Brandt J.U."/>
            <person name="Jakob F."/>
            <person name="Behr J."/>
            <person name="Geissler A.J."/>
            <person name="Vogel R.F."/>
        </authorList>
    </citation>
    <scope>NUCLEOTIDE SEQUENCE [LARGE SCALE GENOMIC DNA]</scope>
    <source>
        <strain evidence="7 8">DSM 14400</strain>
    </source>
</reference>
<dbReference type="eggNOG" id="COG2242">
    <property type="taxonomic scope" value="Bacteria"/>
</dbReference>
<dbReference type="InterPro" id="IPR014777">
    <property type="entry name" value="4pyrrole_Mease_sub1"/>
</dbReference>
<dbReference type="PANTHER" id="PTHR43182">
    <property type="entry name" value="COBALT-PRECORRIN-6B C(15)-METHYLTRANSFERASE (DECARBOXYLATING)"/>
    <property type="match status" value="1"/>
</dbReference>
<evidence type="ECO:0000313" key="7">
    <source>
        <dbReference type="EMBL" id="AOX16776.1"/>
    </source>
</evidence>
<dbReference type="Gene3D" id="3.40.50.150">
    <property type="entry name" value="Vaccinia Virus protein VP39"/>
    <property type="match status" value="1"/>
</dbReference>
<dbReference type="GO" id="GO:0032259">
    <property type="term" value="P:methylation"/>
    <property type="evidence" value="ECO:0007669"/>
    <property type="project" value="UniProtKB-KW"/>
</dbReference>
<dbReference type="OrthoDB" id="9787825at2"/>
<dbReference type="PANTHER" id="PTHR43182:SF1">
    <property type="entry name" value="COBALT-PRECORRIN-7 C(5)-METHYLTRANSFERASE"/>
    <property type="match status" value="1"/>
</dbReference>
<dbReference type="InterPro" id="IPR012818">
    <property type="entry name" value="CbiE"/>
</dbReference>
<dbReference type="AlphaFoldDB" id="A0A1D8UT34"/>
<dbReference type="EMBL" id="CP014674">
    <property type="protein sequence ID" value="AOX16776.1"/>
    <property type="molecule type" value="Genomic_DNA"/>
</dbReference>
<gene>
    <name evidence="7" type="ORF">A0U89_06115</name>
</gene>
<dbReference type="KEGG" id="kba:A0U89_06115"/>
<keyword evidence="5" id="KW-0949">S-adenosyl-L-methionine</keyword>
<dbReference type="InterPro" id="IPR000878">
    <property type="entry name" value="4pyrrol_Mease"/>
</dbReference>
<evidence type="ECO:0000256" key="5">
    <source>
        <dbReference type="ARBA" id="ARBA00022691"/>
    </source>
</evidence>
<keyword evidence="2" id="KW-0169">Cobalamin biosynthesis</keyword>
<evidence type="ECO:0000256" key="3">
    <source>
        <dbReference type="ARBA" id="ARBA00022603"/>
    </source>
</evidence>
<keyword evidence="8" id="KW-1185">Reference proteome</keyword>
<dbReference type="Proteomes" id="UP000179145">
    <property type="component" value="Chromosome"/>
</dbReference>
<keyword evidence="3 7" id="KW-0489">Methyltransferase</keyword>
<dbReference type="InterPro" id="IPR035996">
    <property type="entry name" value="4pyrrol_Methylase_sf"/>
</dbReference>
<dbReference type="NCBIfam" id="TIGR02467">
    <property type="entry name" value="CbiE"/>
    <property type="match status" value="1"/>
</dbReference>
<proteinExistence type="predicted"/>
<evidence type="ECO:0000313" key="8">
    <source>
        <dbReference type="Proteomes" id="UP000179145"/>
    </source>
</evidence>
<dbReference type="RefSeq" id="WP_070402498.1">
    <property type="nucleotide sequence ID" value="NZ_BJVW01000008.1"/>
</dbReference>
<organism evidence="7 8">
    <name type="scientific">Kozakia baliensis</name>
    <dbReference type="NCBI Taxonomy" id="153496"/>
    <lineage>
        <taxon>Bacteria</taxon>
        <taxon>Pseudomonadati</taxon>
        <taxon>Pseudomonadota</taxon>
        <taxon>Alphaproteobacteria</taxon>
        <taxon>Acetobacterales</taxon>
        <taxon>Acetobacteraceae</taxon>
        <taxon>Kozakia</taxon>
    </lineage>
</organism>
<dbReference type="Gene3D" id="3.40.1010.10">
    <property type="entry name" value="Cobalt-precorrin-4 Transmethylase, Domain 1"/>
    <property type="match status" value="1"/>
</dbReference>
<evidence type="ECO:0000256" key="1">
    <source>
        <dbReference type="ARBA" id="ARBA00004953"/>
    </source>
</evidence>
<dbReference type="InterPro" id="IPR006365">
    <property type="entry name" value="Cbl_synth_CobL"/>
</dbReference>
<dbReference type="CDD" id="cd11644">
    <property type="entry name" value="Precorrin-6Y-MT"/>
    <property type="match status" value="1"/>
</dbReference>
<dbReference type="UniPathway" id="UPA00148"/>
<dbReference type="NCBIfam" id="TIGR02469">
    <property type="entry name" value="CbiT"/>
    <property type="match status" value="1"/>
</dbReference>
<comment type="pathway">
    <text evidence="1">Cofactor biosynthesis; adenosylcobalamin biosynthesis.</text>
</comment>
<dbReference type="GO" id="GO:0009236">
    <property type="term" value="P:cobalamin biosynthetic process"/>
    <property type="evidence" value="ECO:0007669"/>
    <property type="project" value="UniProtKB-UniPathway"/>
</dbReference>
<sequence length="394" mass="42181">MAEPWLAIIGIGEDGMAGLSAACHAELASAEVIFGGPRHLALVNAGDRGRAWPVPFSVEPVFAERSRRRVVALASGDPFWFGAGAILAAQLEPGEWRSYPSVSTFSLMANRLGWRLEQSCCFGLHAAPFERLLPVLHTGAHILCLLRDGPAVAALAQWLVARKFGFATLHVMEALGGPRERVRAIRANECALKDIAAPVAVAIAVAGGHGLSRASGLLDESFVHDGQITKRPIRALTISALAPRPGELLWDLGAGSGSISVEWCLTGGRAIAVEARLDRVVNIHTNTHAFGLDHRLRIVEGEAPVALTELPDPDAVFIGGGASAELLDYLWSRLPIGTRIVANGVTLETETLLAIWQEQKGGELLRIELAHAAPLGSMRGWRPARPVMQWSVIR</sequence>
<dbReference type="InterPro" id="IPR050714">
    <property type="entry name" value="Cobalamin_biosynth_MTase"/>
</dbReference>
<feature type="domain" description="Tetrapyrrole methylase" evidence="6">
    <location>
        <begin position="6"/>
        <end position="184"/>
    </location>
</feature>
<evidence type="ECO:0000256" key="2">
    <source>
        <dbReference type="ARBA" id="ARBA00022573"/>
    </source>
</evidence>
<accession>A0A1D8UT34</accession>
<dbReference type="eggNOG" id="COG2241">
    <property type="taxonomic scope" value="Bacteria"/>
</dbReference>
<protein>
    <submittedName>
        <fullName evidence="7">Precorrin-6Y methyltransferase</fullName>
    </submittedName>
</protein>
<dbReference type="STRING" id="153496.A0U89_06115"/>
<dbReference type="GO" id="GO:0008276">
    <property type="term" value="F:protein methyltransferase activity"/>
    <property type="evidence" value="ECO:0007669"/>
    <property type="project" value="InterPro"/>
</dbReference>
<dbReference type="PIRSF" id="PIRSF036428">
    <property type="entry name" value="CobL"/>
    <property type="match status" value="1"/>
</dbReference>
<evidence type="ECO:0000256" key="4">
    <source>
        <dbReference type="ARBA" id="ARBA00022679"/>
    </source>
</evidence>
<name>A0A1D8UT34_9PROT</name>
<keyword evidence="4 7" id="KW-0808">Transferase</keyword>
<evidence type="ECO:0000259" key="6">
    <source>
        <dbReference type="Pfam" id="PF00590"/>
    </source>
</evidence>
<dbReference type="Pfam" id="PF00590">
    <property type="entry name" value="TP_methylase"/>
    <property type="match status" value="1"/>
</dbReference>
<dbReference type="SUPFAM" id="SSF53790">
    <property type="entry name" value="Tetrapyrrole methylase"/>
    <property type="match status" value="1"/>
</dbReference>
<dbReference type="SUPFAM" id="SSF53335">
    <property type="entry name" value="S-adenosyl-L-methionine-dependent methyltransferases"/>
    <property type="match status" value="1"/>
</dbReference>
<dbReference type="InterPro" id="IPR014008">
    <property type="entry name" value="Cbl_synth_MTase_CbiT"/>
</dbReference>